<feature type="transmembrane region" description="Helical" evidence="1">
    <location>
        <begin position="6"/>
        <end position="26"/>
    </location>
</feature>
<dbReference type="InterPro" id="IPR025341">
    <property type="entry name" value="DUF4247"/>
</dbReference>
<reference evidence="2 3" key="1">
    <citation type="submission" date="2021-01" db="EMBL/GenBank/DDBJ databases">
        <title>Whole genome shotgun sequence of Plantactinospora endophytica NBRC 110450.</title>
        <authorList>
            <person name="Komaki H."/>
            <person name="Tamura T."/>
        </authorList>
    </citation>
    <scope>NUCLEOTIDE SEQUENCE [LARGE SCALE GENOMIC DNA]</scope>
    <source>
        <strain evidence="2 3">NBRC 110450</strain>
    </source>
</reference>
<keyword evidence="1" id="KW-1133">Transmembrane helix</keyword>
<dbReference type="Pfam" id="PF14042">
    <property type="entry name" value="DUF4247"/>
    <property type="match status" value="1"/>
</dbReference>
<sequence>MKYRGWFVVGGAFALVGALLAVFAIFHGNFSPRGYVQDRYARSAAQDIGGDATAYRSDKAPSAVADELTNAWQPADRYVDASGVYLRYDEDSVVILPLAGGSLILLERVVTAYPRYSSTVGNAWGWGRGSTVRGGGPGAGK</sequence>
<evidence type="ECO:0008006" key="4">
    <source>
        <dbReference type="Google" id="ProtNLM"/>
    </source>
</evidence>
<organism evidence="2 3">
    <name type="scientific">Plantactinospora endophytica</name>
    <dbReference type="NCBI Taxonomy" id="673535"/>
    <lineage>
        <taxon>Bacteria</taxon>
        <taxon>Bacillati</taxon>
        <taxon>Actinomycetota</taxon>
        <taxon>Actinomycetes</taxon>
        <taxon>Micromonosporales</taxon>
        <taxon>Micromonosporaceae</taxon>
        <taxon>Plantactinospora</taxon>
    </lineage>
</organism>
<keyword evidence="1" id="KW-0812">Transmembrane</keyword>
<comment type="caution">
    <text evidence="2">The sequence shown here is derived from an EMBL/GenBank/DDBJ whole genome shotgun (WGS) entry which is preliminary data.</text>
</comment>
<dbReference type="EMBL" id="BONW01000010">
    <property type="protein sequence ID" value="GIG87344.1"/>
    <property type="molecule type" value="Genomic_DNA"/>
</dbReference>
<gene>
    <name evidence="2" type="ORF">Pen02_22800</name>
</gene>
<keyword evidence="1" id="KW-0472">Membrane</keyword>
<dbReference type="Proteomes" id="UP000646749">
    <property type="component" value="Unassembled WGS sequence"/>
</dbReference>
<evidence type="ECO:0000313" key="2">
    <source>
        <dbReference type="EMBL" id="GIG87344.1"/>
    </source>
</evidence>
<keyword evidence="3" id="KW-1185">Reference proteome</keyword>
<evidence type="ECO:0000256" key="1">
    <source>
        <dbReference type="SAM" id="Phobius"/>
    </source>
</evidence>
<evidence type="ECO:0000313" key="3">
    <source>
        <dbReference type="Proteomes" id="UP000646749"/>
    </source>
</evidence>
<proteinExistence type="predicted"/>
<protein>
    <recommendedName>
        <fullName evidence="4">DUF4247 domain-containing protein</fullName>
    </recommendedName>
</protein>
<dbReference type="RefSeq" id="WP_203865926.1">
    <property type="nucleotide sequence ID" value="NZ_BONW01000010.1"/>
</dbReference>
<name>A0ABQ4DY07_9ACTN</name>
<accession>A0ABQ4DY07</accession>